<feature type="compositionally biased region" description="Polar residues" evidence="1">
    <location>
        <begin position="691"/>
        <end position="700"/>
    </location>
</feature>
<reference evidence="2" key="2">
    <citation type="journal article" date="2023" name="IMA Fungus">
        <title>Comparative genomic study of the Penicillium genus elucidates a diverse pangenome and 15 lateral gene transfer events.</title>
        <authorList>
            <person name="Petersen C."/>
            <person name="Sorensen T."/>
            <person name="Nielsen M.R."/>
            <person name="Sondergaard T.E."/>
            <person name="Sorensen J.L."/>
            <person name="Fitzpatrick D.A."/>
            <person name="Frisvad J.C."/>
            <person name="Nielsen K.L."/>
        </authorList>
    </citation>
    <scope>NUCLEOTIDE SEQUENCE</scope>
    <source>
        <strain evidence="2">IBT 35675</strain>
    </source>
</reference>
<feature type="compositionally biased region" description="Low complexity" evidence="1">
    <location>
        <begin position="252"/>
        <end position="261"/>
    </location>
</feature>
<evidence type="ECO:0000256" key="1">
    <source>
        <dbReference type="SAM" id="MobiDB-lite"/>
    </source>
</evidence>
<feature type="compositionally biased region" description="Low complexity" evidence="1">
    <location>
        <begin position="705"/>
        <end position="718"/>
    </location>
</feature>
<evidence type="ECO:0000313" key="3">
    <source>
        <dbReference type="Proteomes" id="UP001148299"/>
    </source>
</evidence>
<reference evidence="2" key="1">
    <citation type="submission" date="2022-12" db="EMBL/GenBank/DDBJ databases">
        <authorList>
            <person name="Petersen C."/>
        </authorList>
    </citation>
    <scope>NUCLEOTIDE SEQUENCE</scope>
    <source>
        <strain evidence="2">IBT 35675</strain>
    </source>
</reference>
<name>A0A9W9RZJ3_PENBR</name>
<comment type="caution">
    <text evidence="2">The sequence shown here is derived from an EMBL/GenBank/DDBJ whole genome shotgun (WGS) entry which is preliminary data.</text>
</comment>
<dbReference type="Proteomes" id="UP001148299">
    <property type="component" value="Unassembled WGS sequence"/>
</dbReference>
<feature type="region of interest" description="Disordered" evidence="1">
    <location>
        <begin position="212"/>
        <end position="262"/>
    </location>
</feature>
<proteinExistence type="predicted"/>
<evidence type="ECO:0000313" key="2">
    <source>
        <dbReference type="EMBL" id="KAJ5366808.1"/>
    </source>
</evidence>
<dbReference type="GO" id="GO:0006406">
    <property type="term" value="P:mRNA export from nucleus"/>
    <property type="evidence" value="ECO:0007669"/>
    <property type="project" value="TreeGrafter"/>
</dbReference>
<keyword evidence="3" id="KW-1185">Reference proteome</keyword>
<feature type="region of interest" description="Disordered" evidence="1">
    <location>
        <begin position="319"/>
        <end position="342"/>
    </location>
</feature>
<dbReference type="Pfam" id="PF11957">
    <property type="entry name" value="efThoc1"/>
    <property type="match status" value="1"/>
</dbReference>
<dbReference type="PANTHER" id="PTHR13265">
    <property type="entry name" value="THO COMPLEX SUBUNIT 1"/>
    <property type="match status" value="1"/>
</dbReference>
<organism evidence="2 3">
    <name type="scientific">Penicillium brevicompactum</name>
    <dbReference type="NCBI Taxonomy" id="5074"/>
    <lineage>
        <taxon>Eukaryota</taxon>
        <taxon>Fungi</taxon>
        <taxon>Dikarya</taxon>
        <taxon>Ascomycota</taxon>
        <taxon>Pezizomycotina</taxon>
        <taxon>Eurotiomycetes</taxon>
        <taxon>Eurotiomycetidae</taxon>
        <taxon>Eurotiales</taxon>
        <taxon>Aspergillaceae</taxon>
        <taxon>Penicillium</taxon>
    </lineage>
</organism>
<protein>
    <submittedName>
        <fullName evidence="2">THO complex subunit THOC1</fullName>
    </submittedName>
</protein>
<dbReference type="GO" id="GO:0000445">
    <property type="term" value="C:THO complex part of transcription export complex"/>
    <property type="evidence" value="ECO:0007669"/>
    <property type="project" value="TreeGrafter"/>
</dbReference>
<feature type="compositionally biased region" description="Polar residues" evidence="1">
    <location>
        <begin position="240"/>
        <end position="251"/>
    </location>
</feature>
<feature type="compositionally biased region" description="Basic and acidic residues" evidence="1">
    <location>
        <begin position="319"/>
        <end position="332"/>
    </location>
</feature>
<dbReference type="PANTHER" id="PTHR13265:SF0">
    <property type="entry name" value="HPR1"/>
    <property type="match status" value="1"/>
</dbReference>
<sequence length="718" mass="80315">MATEDIAGVQVYRRQVDNLLDRASQVKPDKQIEPPLSESQLGESIWQLSEEDSETTKHLSQQTRLAAVEIAFREKFYRVLASTSIEDPAFIQIWNLLDIVSIFSDNEQCEPGLIFWLIEELLDSQTIDGCRKVFDYLESRRERNTKNHFKQKSLVILRSCNELLRRLSRAEDTVFCGRVFIYLFQSFPLGDKSSVNLRGEFHSENVTTFDEIAEQPAKDQQQQDTTMTEDSEIAAPENPGTPQTGSTSDQTPKVPKVVVPGDGKKSEDVDLDALYPLFWGLQAFFSAPSKMFDSERFASFKAGLEATLSAFKNINTEMENHSASRASEDARKSSKRKRVSDDAEVATSFNPKYLTSRDLFDLEISDTAFRRHVLVQALILLDFVLSLTPKAKTRLVNTTNKSVLYGFTLNEEDTKWALNIRKRIEGYLQDGPGGKFYYRMVDTVLSRDKNWARWKAEGCPLIEKPAISSEEYTASRENAVKVYANKRLRPSPMGSLDLKFLSDSESLAKIERLKESDRYGVPSADTFMKGIMNDEMDLDFAMTDEDKAVAQGAIDSKSWRILRLTARNKLSAFDKLDSNNLQVLFATPTANQDHESSAGDPKDLPQSLDGVQDTPAESKEAGATKDPVGVSHSIEADKPTEPQESTDNKPSVPVEQTEKSPHATVQGESNNAPQAADEDQEMQDDNKTDTTEQPPNSIGVEQNEDLAASSALADDPAT</sequence>
<feature type="compositionally biased region" description="Basic and acidic residues" evidence="1">
    <location>
        <begin position="592"/>
        <end position="603"/>
    </location>
</feature>
<dbReference type="EMBL" id="JAPZBR010000001">
    <property type="protein sequence ID" value="KAJ5366808.1"/>
    <property type="molecule type" value="Genomic_DNA"/>
</dbReference>
<dbReference type="AlphaFoldDB" id="A0A9W9RZJ3"/>
<feature type="region of interest" description="Disordered" evidence="1">
    <location>
        <begin position="589"/>
        <end position="718"/>
    </location>
</feature>
<accession>A0A9W9RZJ3</accession>
<dbReference type="InterPro" id="IPR021861">
    <property type="entry name" value="THO_THOC1"/>
</dbReference>
<gene>
    <name evidence="2" type="ORF">N7541_000749</name>
</gene>